<sequence length="351" mass="34609">MKVLKLFALLVVAALMLAACGASVPSAGSTSAPAPTAAAAAPTAASAEAPTAASAAAPTAASGGATKDVKDIKILVNMKGPGGGNPFWAAVQKGAEDAGKALGVQLSVLSPPAESDVPAQIAQIEDAVAKGVDGIAIAPTDPAALAPVLQKAIDAGVKVVFIDTKGENAGVTFIGTNNENGAKLAADYMCKTLKSGDKVAILQGIITQSTGKARADGAKAGLTACGLNIVAETPGEWDKAKGQAAMEDILTKNPDLAGVFGSNDNMALGAVEAIKNANLSGKVLVVGFDANPDAAAAILAGDMAASIAQSPANMGKLGVESVLKLIQGGTLEAVVDTGTELVTKDNADKYK</sequence>
<dbReference type="PANTHER" id="PTHR46847">
    <property type="entry name" value="D-ALLOSE-BINDING PERIPLASMIC PROTEIN-RELATED"/>
    <property type="match status" value="1"/>
</dbReference>
<dbReference type="CDD" id="cd01536">
    <property type="entry name" value="PBP1_ABC_sugar_binding-like"/>
    <property type="match status" value="1"/>
</dbReference>
<dbReference type="InterPro" id="IPR025997">
    <property type="entry name" value="SBP_2_dom"/>
</dbReference>
<dbReference type="GO" id="GO:0030246">
    <property type="term" value="F:carbohydrate binding"/>
    <property type="evidence" value="ECO:0007669"/>
    <property type="project" value="UniProtKB-ARBA"/>
</dbReference>
<reference evidence="6 7" key="1">
    <citation type="submission" date="2015-09" db="EMBL/GenBank/DDBJ databases">
        <title>Draft genome sequence of Kouleothrix aurantiaca JCM 19913.</title>
        <authorList>
            <person name="Hemp J."/>
        </authorList>
    </citation>
    <scope>NUCLEOTIDE SEQUENCE [LARGE SCALE GENOMIC DNA]</scope>
    <source>
        <strain evidence="6 7">COM-B</strain>
    </source>
</reference>
<proteinExistence type="inferred from homology"/>
<keyword evidence="3 4" id="KW-0732">Signal</keyword>
<feature type="chain" id="PRO_5006029339" evidence="4">
    <location>
        <begin position="22"/>
        <end position="351"/>
    </location>
</feature>
<feature type="signal peptide" evidence="4">
    <location>
        <begin position="1"/>
        <end position="21"/>
    </location>
</feature>
<evidence type="ECO:0000313" key="6">
    <source>
        <dbReference type="EMBL" id="KPV53229.1"/>
    </source>
</evidence>
<evidence type="ECO:0000256" key="3">
    <source>
        <dbReference type="ARBA" id="ARBA00022729"/>
    </source>
</evidence>
<dbReference type="SUPFAM" id="SSF53822">
    <property type="entry name" value="Periplasmic binding protein-like I"/>
    <property type="match status" value="1"/>
</dbReference>
<comment type="similarity">
    <text evidence="2">Belongs to the bacterial solute-binding protein 2 family.</text>
</comment>
<gene>
    <name evidence="6" type="ORF">SE17_10860</name>
</gene>
<evidence type="ECO:0000256" key="4">
    <source>
        <dbReference type="SAM" id="SignalP"/>
    </source>
</evidence>
<dbReference type="AlphaFoldDB" id="A0A0N8PSN6"/>
<evidence type="ECO:0000313" key="7">
    <source>
        <dbReference type="Proteomes" id="UP000050509"/>
    </source>
</evidence>
<accession>A0A0N8PSN6</accession>
<dbReference type="GO" id="GO:0030313">
    <property type="term" value="C:cell envelope"/>
    <property type="evidence" value="ECO:0007669"/>
    <property type="project" value="UniProtKB-SubCell"/>
</dbReference>
<dbReference type="PROSITE" id="PS51257">
    <property type="entry name" value="PROKAR_LIPOPROTEIN"/>
    <property type="match status" value="1"/>
</dbReference>
<evidence type="ECO:0000259" key="5">
    <source>
        <dbReference type="Pfam" id="PF13407"/>
    </source>
</evidence>
<dbReference type="PANTHER" id="PTHR46847:SF1">
    <property type="entry name" value="D-ALLOSE-BINDING PERIPLASMIC PROTEIN-RELATED"/>
    <property type="match status" value="1"/>
</dbReference>
<dbReference type="Pfam" id="PF13407">
    <property type="entry name" value="Peripla_BP_4"/>
    <property type="match status" value="1"/>
</dbReference>
<comment type="subcellular location">
    <subcellularLocation>
        <location evidence="1">Cell envelope</location>
    </subcellularLocation>
</comment>
<evidence type="ECO:0000256" key="2">
    <source>
        <dbReference type="ARBA" id="ARBA00007639"/>
    </source>
</evidence>
<dbReference type="EMBL" id="LJCR01000308">
    <property type="protein sequence ID" value="KPV53229.1"/>
    <property type="molecule type" value="Genomic_DNA"/>
</dbReference>
<comment type="caution">
    <text evidence="6">The sequence shown here is derived from an EMBL/GenBank/DDBJ whole genome shotgun (WGS) entry which is preliminary data.</text>
</comment>
<dbReference type="Gene3D" id="3.40.50.2300">
    <property type="match status" value="2"/>
</dbReference>
<dbReference type="PATRIC" id="fig|186479.3.peg.6431"/>
<evidence type="ECO:0000256" key="1">
    <source>
        <dbReference type="ARBA" id="ARBA00004196"/>
    </source>
</evidence>
<name>A0A0N8PSN6_9CHLR</name>
<organism evidence="6 7">
    <name type="scientific">Kouleothrix aurantiaca</name>
    <dbReference type="NCBI Taxonomy" id="186479"/>
    <lineage>
        <taxon>Bacteria</taxon>
        <taxon>Bacillati</taxon>
        <taxon>Chloroflexota</taxon>
        <taxon>Chloroflexia</taxon>
        <taxon>Chloroflexales</taxon>
        <taxon>Roseiflexineae</taxon>
        <taxon>Roseiflexaceae</taxon>
        <taxon>Kouleothrix</taxon>
    </lineage>
</organism>
<dbReference type="Proteomes" id="UP000050509">
    <property type="component" value="Unassembled WGS sequence"/>
</dbReference>
<keyword evidence="7" id="KW-1185">Reference proteome</keyword>
<feature type="domain" description="Periplasmic binding protein" evidence="5">
    <location>
        <begin position="81"/>
        <end position="329"/>
    </location>
</feature>
<protein>
    <submittedName>
        <fullName evidence="6">LacI family transcriptional regulator</fullName>
    </submittedName>
</protein>
<dbReference type="InterPro" id="IPR028082">
    <property type="entry name" value="Peripla_BP_I"/>
</dbReference>